<dbReference type="PANTHER" id="PTHR11361">
    <property type="entry name" value="DNA MISMATCH REPAIR PROTEIN MUTS FAMILY MEMBER"/>
    <property type="match status" value="1"/>
</dbReference>
<dbReference type="GO" id="GO:0030983">
    <property type="term" value="F:mismatched DNA binding"/>
    <property type="evidence" value="ECO:0007669"/>
    <property type="project" value="InterPro"/>
</dbReference>
<evidence type="ECO:0000256" key="5">
    <source>
        <dbReference type="ARBA" id="ARBA00073545"/>
    </source>
</evidence>
<dbReference type="SUPFAM" id="SSF52540">
    <property type="entry name" value="P-loop containing nucleoside triphosphate hydrolases"/>
    <property type="match status" value="1"/>
</dbReference>
<dbReference type="PANTHER" id="PTHR11361:SF35">
    <property type="entry name" value="DNA MISMATCH REPAIR PROTEIN MSH2"/>
    <property type="match status" value="1"/>
</dbReference>
<dbReference type="InterPro" id="IPR007861">
    <property type="entry name" value="DNA_mismatch_repair_MutS_clamp"/>
</dbReference>
<dbReference type="SUPFAM" id="SSF48334">
    <property type="entry name" value="DNA repair protein MutS, domain III"/>
    <property type="match status" value="1"/>
</dbReference>
<dbReference type="InterPro" id="IPR027417">
    <property type="entry name" value="P-loop_NTPase"/>
</dbReference>
<dbReference type="Gene3D" id="3.40.50.300">
    <property type="entry name" value="P-loop containing nucleotide triphosphate hydrolases"/>
    <property type="match status" value="1"/>
</dbReference>
<dbReference type="GO" id="GO:0032301">
    <property type="term" value="C:MutSalpha complex"/>
    <property type="evidence" value="ECO:0007669"/>
    <property type="project" value="TreeGrafter"/>
</dbReference>
<dbReference type="GO" id="GO:0005524">
    <property type="term" value="F:ATP binding"/>
    <property type="evidence" value="ECO:0007669"/>
    <property type="project" value="UniProtKB-KW"/>
</dbReference>
<dbReference type="Pfam" id="PF05190">
    <property type="entry name" value="MutS_IV"/>
    <property type="match status" value="1"/>
</dbReference>
<organism evidence="7">
    <name type="scientific">Sesamum calycinum</name>
    <dbReference type="NCBI Taxonomy" id="2727403"/>
    <lineage>
        <taxon>Eukaryota</taxon>
        <taxon>Viridiplantae</taxon>
        <taxon>Streptophyta</taxon>
        <taxon>Embryophyta</taxon>
        <taxon>Tracheophyta</taxon>
        <taxon>Spermatophyta</taxon>
        <taxon>Magnoliopsida</taxon>
        <taxon>eudicotyledons</taxon>
        <taxon>Gunneridae</taxon>
        <taxon>Pentapetalae</taxon>
        <taxon>asterids</taxon>
        <taxon>lamiids</taxon>
        <taxon>Lamiales</taxon>
        <taxon>Pedaliaceae</taxon>
        <taxon>Sesamum</taxon>
    </lineage>
</organism>
<evidence type="ECO:0000256" key="3">
    <source>
        <dbReference type="ARBA" id="ARBA00022840"/>
    </source>
</evidence>
<evidence type="ECO:0000256" key="2">
    <source>
        <dbReference type="ARBA" id="ARBA00022741"/>
    </source>
</evidence>
<keyword evidence="3" id="KW-0067">ATP-binding</keyword>
<dbReference type="InterPro" id="IPR045076">
    <property type="entry name" value="MutS"/>
</dbReference>
<dbReference type="PROSITE" id="PS00486">
    <property type="entry name" value="DNA_MISMATCH_REPAIR_2"/>
    <property type="match status" value="1"/>
</dbReference>
<feature type="domain" description="DNA mismatch repair proteins mutS family" evidence="6">
    <location>
        <begin position="243"/>
        <end position="259"/>
    </location>
</feature>
<dbReference type="Gene3D" id="1.10.1420.10">
    <property type="match status" value="1"/>
</dbReference>
<dbReference type="AlphaFoldDB" id="A0AAW2NGW7"/>
<dbReference type="EMBL" id="JACGWM010000011">
    <property type="protein sequence ID" value="KAL0342423.1"/>
    <property type="molecule type" value="Genomic_DNA"/>
</dbReference>
<reference evidence="7" key="1">
    <citation type="submission" date="2020-06" db="EMBL/GenBank/DDBJ databases">
        <authorList>
            <person name="Li T."/>
            <person name="Hu X."/>
            <person name="Zhang T."/>
            <person name="Song X."/>
            <person name="Zhang H."/>
            <person name="Dai N."/>
            <person name="Sheng W."/>
            <person name="Hou X."/>
            <person name="Wei L."/>
        </authorList>
    </citation>
    <scope>NUCLEOTIDE SEQUENCE</scope>
    <source>
        <strain evidence="7">KEN8</strain>
        <tissue evidence="7">Leaf</tissue>
    </source>
</reference>
<dbReference type="GO" id="GO:0006312">
    <property type="term" value="P:mitotic recombination"/>
    <property type="evidence" value="ECO:0007669"/>
    <property type="project" value="TreeGrafter"/>
</dbReference>
<reference evidence="7" key="2">
    <citation type="journal article" date="2024" name="Plant">
        <title>Genomic evolution and insights into agronomic trait innovations of Sesamum species.</title>
        <authorList>
            <person name="Miao H."/>
            <person name="Wang L."/>
            <person name="Qu L."/>
            <person name="Liu H."/>
            <person name="Sun Y."/>
            <person name="Le M."/>
            <person name="Wang Q."/>
            <person name="Wei S."/>
            <person name="Zheng Y."/>
            <person name="Lin W."/>
            <person name="Duan Y."/>
            <person name="Cao H."/>
            <person name="Xiong S."/>
            <person name="Wang X."/>
            <person name="Wei L."/>
            <person name="Li C."/>
            <person name="Ma Q."/>
            <person name="Ju M."/>
            <person name="Zhao R."/>
            <person name="Li G."/>
            <person name="Mu C."/>
            <person name="Tian Q."/>
            <person name="Mei H."/>
            <person name="Zhang T."/>
            <person name="Gao T."/>
            <person name="Zhang H."/>
        </authorList>
    </citation>
    <scope>NUCLEOTIDE SEQUENCE</scope>
    <source>
        <strain evidence="7">KEN8</strain>
    </source>
</reference>
<dbReference type="InterPro" id="IPR000432">
    <property type="entry name" value="DNA_mismatch_repair_MutS_C"/>
</dbReference>
<dbReference type="InterPro" id="IPR036187">
    <property type="entry name" value="DNA_mismatch_repair_MutS_sf"/>
</dbReference>
<dbReference type="Pfam" id="PF00488">
    <property type="entry name" value="MutS_V"/>
    <property type="match status" value="1"/>
</dbReference>
<gene>
    <name evidence="7" type="ORF">Scaly_1904900</name>
</gene>
<keyword evidence="4" id="KW-0238">DNA-binding</keyword>
<dbReference type="GO" id="GO:0140664">
    <property type="term" value="F:ATP-dependent DNA damage sensor activity"/>
    <property type="evidence" value="ECO:0007669"/>
    <property type="project" value="InterPro"/>
</dbReference>
<protein>
    <recommendedName>
        <fullName evidence="5">DNA mismatch repair protein MSH2</fullName>
    </recommendedName>
    <alternativeName>
        <fullName evidence="1">DNA mismatch repair protein Msh2</fullName>
    </alternativeName>
</protein>
<sequence>MISSGYDSQLLALKNEQESLEHQIHDLHIKAANDLDLALDKALKLEKGTQHGYAFRITKKEEPKKVVEEYKNCQKELVARVVQTAATFSEVFEGVAWSLSELDVLLSFADVAASSPTPYTRPIITPSDVGDIILEGSRHPCVEAQDWVNFIPNDCKLVRGKSWFQIITGPNMGGKSTFIRQVGVNILMAQVGSFIPCDNACISVRDCIFARVGAGDCQLRGVSTFMQEMLETASILKGATERSLVIIDELGRGTSTYDGFGLAWAICEHIVEVIEAPTLFATHFHELTALAHENAHEQSSKKFTGVANYHVSAHVDSSNRKLTMLYKNLLTFQKMLLPLPEQRPELEDFSPITIVPHDAKEMGSKRKRSWDPDDVHRGAERARQFLKDFSELPLDKMDLKQALQHISKLKADLEKDAVGCSWLQEFL</sequence>
<proteinExistence type="predicted"/>
<accession>A0AAW2NGW7</accession>
<comment type="caution">
    <text evidence="7">The sequence shown here is derived from an EMBL/GenBank/DDBJ whole genome shotgun (WGS) entry which is preliminary data.</text>
</comment>
<evidence type="ECO:0000256" key="4">
    <source>
        <dbReference type="ARBA" id="ARBA00023125"/>
    </source>
</evidence>
<evidence type="ECO:0000313" key="7">
    <source>
        <dbReference type="EMBL" id="KAL0342423.1"/>
    </source>
</evidence>
<dbReference type="GO" id="GO:0006298">
    <property type="term" value="P:mismatch repair"/>
    <property type="evidence" value="ECO:0007669"/>
    <property type="project" value="InterPro"/>
</dbReference>
<name>A0AAW2NGW7_9LAMI</name>
<evidence type="ECO:0000256" key="1">
    <source>
        <dbReference type="ARBA" id="ARBA00019549"/>
    </source>
</evidence>
<dbReference type="FunFam" id="3.40.50.300:FF:000925">
    <property type="entry name" value="DNA mismatch repair protein MSH2"/>
    <property type="match status" value="1"/>
</dbReference>
<keyword evidence="2" id="KW-0547">Nucleotide-binding</keyword>
<evidence type="ECO:0000259" key="6">
    <source>
        <dbReference type="PROSITE" id="PS00486"/>
    </source>
</evidence>
<dbReference type="SMART" id="SM00534">
    <property type="entry name" value="MUTSac"/>
    <property type="match status" value="1"/>
</dbReference>